<name>A0A4R6RP44_9FIRM</name>
<dbReference type="Proteomes" id="UP000295176">
    <property type="component" value="Unassembled WGS sequence"/>
</dbReference>
<sequence length="234" mass="27120">MEKRIVCLANSWKNHGRCVAGIELDSGEWIRPVNSGGGKLLKTQIKNQFGAQPKVLDIINIPVMKEDPLYYQPENYIIDTDKKWQFTGRFKFKDLSNLSCSGNNICLDCDFFNDNRKSIPSDELNISNCKHSLSLIKPQDLKIEKFDRSQWNQKPQIKANFLFGEKYYNLVITDDKFKAPFFEDNSLDECGFYELNTNEVYLTISLGEIYKRDKSHYKLVAAVIVNGNYSFRKI</sequence>
<gene>
    <name evidence="2" type="ORF">C7957_13714</name>
</gene>
<dbReference type="Pfam" id="PF22557">
    <property type="entry name" value="DuOB"/>
    <property type="match status" value="1"/>
</dbReference>
<evidence type="ECO:0000313" key="3">
    <source>
        <dbReference type="Proteomes" id="UP000295176"/>
    </source>
</evidence>
<protein>
    <recommendedName>
        <fullName evidence="1">Dual OB-containing domain-containing protein</fullName>
    </recommendedName>
</protein>
<dbReference type="RefSeq" id="WP_133531188.1">
    <property type="nucleotide sequence ID" value="NZ_SNXX01000037.1"/>
</dbReference>
<accession>A0A4R6RP44</accession>
<dbReference type="EMBL" id="SNXX01000037">
    <property type="protein sequence ID" value="TDP87857.1"/>
    <property type="molecule type" value="Genomic_DNA"/>
</dbReference>
<organism evidence="2 3">
    <name type="scientific">Halanaerobium saccharolyticum</name>
    <dbReference type="NCBI Taxonomy" id="43595"/>
    <lineage>
        <taxon>Bacteria</taxon>
        <taxon>Bacillati</taxon>
        <taxon>Bacillota</taxon>
        <taxon>Clostridia</taxon>
        <taxon>Halanaerobiales</taxon>
        <taxon>Halanaerobiaceae</taxon>
        <taxon>Halanaerobium</taxon>
    </lineage>
</organism>
<proteinExistence type="predicted"/>
<dbReference type="AlphaFoldDB" id="A0A4R6RP44"/>
<evidence type="ECO:0000313" key="2">
    <source>
        <dbReference type="EMBL" id="TDP87857.1"/>
    </source>
</evidence>
<dbReference type="InterPro" id="IPR054335">
    <property type="entry name" value="DuOB_dom"/>
</dbReference>
<feature type="domain" description="Dual OB-containing" evidence="1">
    <location>
        <begin position="3"/>
        <end position="223"/>
    </location>
</feature>
<comment type="caution">
    <text evidence="2">The sequence shown here is derived from an EMBL/GenBank/DDBJ whole genome shotgun (WGS) entry which is preliminary data.</text>
</comment>
<reference evidence="2 3" key="1">
    <citation type="submission" date="2019-03" db="EMBL/GenBank/DDBJ databases">
        <title>Subsurface microbial communities from deep shales in Ohio and West Virginia, USA.</title>
        <authorList>
            <person name="Wrighton K."/>
        </authorList>
    </citation>
    <scope>NUCLEOTIDE SEQUENCE [LARGE SCALE GENOMIC DNA]</scope>
    <source>
        <strain evidence="2 3">MSL 7</strain>
    </source>
</reference>
<evidence type="ECO:0000259" key="1">
    <source>
        <dbReference type="Pfam" id="PF22557"/>
    </source>
</evidence>